<reference evidence="1 2" key="1">
    <citation type="journal article" date="2020" name="Nature">
        <title>Six reference-quality genomes reveal evolution of bat adaptations.</title>
        <authorList>
            <person name="Jebb D."/>
            <person name="Huang Z."/>
            <person name="Pippel M."/>
            <person name="Hughes G.M."/>
            <person name="Lavrichenko K."/>
            <person name="Devanna P."/>
            <person name="Winkler S."/>
            <person name="Jermiin L.S."/>
            <person name="Skirmuntt E.C."/>
            <person name="Katzourakis A."/>
            <person name="Burkitt-Gray L."/>
            <person name="Ray D.A."/>
            <person name="Sullivan K.A.M."/>
            <person name="Roscito J.G."/>
            <person name="Kirilenko B.M."/>
            <person name="Davalos L.M."/>
            <person name="Corthals A.P."/>
            <person name="Power M.L."/>
            <person name="Jones G."/>
            <person name="Ransome R.D."/>
            <person name="Dechmann D.K.N."/>
            <person name="Locatelli A.G."/>
            <person name="Puechmaille S.J."/>
            <person name="Fedrigo O."/>
            <person name="Jarvis E.D."/>
            <person name="Hiller M."/>
            <person name="Vernes S.C."/>
            <person name="Myers E.W."/>
            <person name="Teeling E.C."/>
        </authorList>
    </citation>
    <scope>NUCLEOTIDE SEQUENCE [LARGE SCALE GENOMIC DNA]</scope>
    <source>
        <strain evidence="1">MMyoMyo1</strain>
        <tissue evidence="1">Flight muscle</tissue>
    </source>
</reference>
<dbReference type="EMBL" id="JABWUV010000017">
    <property type="protein sequence ID" value="KAF6296209.1"/>
    <property type="molecule type" value="Genomic_DNA"/>
</dbReference>
<proteinExistence type="predicted"/>
<name>A0A7J7T671_MYOMY</name>
<protein>
    <submittedName>
        <fullName evidence="1">Uncharacterized protein</fullName>
    </submittedName>
</protein>
<keyword evidence="2" id="KW-1185">Reference proteome</keyword>
<comment type="caution">
    <text evidence="1">The sequence shown here is derived from an EMBL/GenBank/DDBJ whole genome shotgun (WGS) entry which is preliminary data.</text>
</comment>
<evidence type="ECO:0000313" key="2">
    <source>
        <dbReference type="Proteomes" id="UP000527355"/>
    </source>
</evidence>
<dbReference type="Proteomes" id="UP000527355">
    <property type="component" value="Unassembled WGS sequence"/>
</dbReference>
<dbReference type="AlphaFoldDB" id="A0A7J7T671"/>
<evidence type="ECO:0000313" key="1">
    <source>
        <dbReference type="EMBL" id="KAF6296209.1"/>
    </source>
</evidence>
<sequence length="130" mass="14706">MKTTPHGVPTENVRLVFLFLYKAPCCVSARRVSSTQQALPSFHFGEEPCGHVASLPLENIRIASRIPMVILPFHERSEAVTPFMGNSCCQQVVKISTRDFQEFVLIHRGNCQILESEGTYWHMIELNESS</sequence>
<accession>A0A7J7T671</accession>
<gene>
    <name evidence="1" type="ORF">mMyoMyo1_009265</name>
</gene>
<organism evidence="1 2">
    <name type="scientific">Myotis myotis</name>
    <name type="common">Greater mouse-eared bat</name>
    <name type="synonym">Vespertilio myotis</name>
    <dbReference type="NCBI Taxonomy" id="51298"/>
    <lineage>
        <taxon>Eukaryota</taxon>
        <taxon>Metazoa</taxon>
        <taxon>Chordata</taxon>
        <taxon>Craniata</taxon>
        <taxon>Vertebrata</taxon>
        <taxon>Euteleostomi</taxon>
        <taxon>Mammalia</taxon>
        <taxon>Eutheria</taxon>
        <taxon>Laurasiatheria</taxon>
        <taxon>Chiroptera</taxon>
        <taxon>Yangochiroptera</taxon>
        <taxon>Vespertilionidae</taxon>
        <taxon>Myotis</taxon>
    </lineage>
</organism>